<keyword evidence="3" id="KW-1185">Reference proteome</keyword>
<evidence type="ECO:0000313" key="3">
    <source>
        <dbReference type="Proteomes" id="UP001221898"/>
    </source>
</evidence>
<feature type="region of interest" description="Disordered" evidence="1">
    <location>
        <begin position="97"/>
        <end position="135"/>
    </location>
</feature>
<feature type="region of interest" description="Disordered" evidence="1">
    <location>
        <begin position="58"/>
        <end position="77"/>
    </location>
</feature>
<feature type="compositionally biased region" description="Low complexity" evidence="1">
    <location>
        <begin position="62"/>
        <end position="77"/>
    </location>
</feature>
<organism evidence="2 3">
    <name type="scientific">Aldrovandia affinis</name>
    <dbReference type="NCBI Taxonomy" id="143900"/>
    <lineage>
        <taxon>Eukaryota</taxon>
        <taxon>Metazoa</taxon>
        <taxon>Chordata</taxon>
        <taxon>Craniata</taxon>
        <taxon>Vertebrata</taxon>
        <taxon>Euteleostomi</taxon>
        <taxon>Actinopterygii</taxon>
        <taxon>Neopterygii</taxon>
        <taxon>Teleostei</taxon>
        <taxon>Notacanthiformes</taxon>
        <taxon>Halosauridae</taxon>
        <taxon>Aldrovandia</taxon>
    </lineage>
</organism>
<name>A0AAD7R8A2_9TELE</name>
<gene>
    <name evidence="2" type="ORF">AAFF_G00306590</name>
</gene>
<sequence>MARVVGGKAAQDTPGVGWTRASRLLTRPSEVCESRSEPEILRAHVHGSSCLPVAVLLHSNNGSSSSSSSAERGARGAAARLVIVAGDSPQCRAAVAVDAPREVTASPTTRARGETGKERGGRMTRGERGKRCGEA</sequence>
<feature type="compositionally biased region" description="Basic and acidic residues" evidence="1">
    <location>
        <begin position="111"/>
        <end position="135"/>
    </location>
</feature>
<accession>A0AAD7R8A2</accession>
<protein>
    <submittedName>
        <fullName evidence="2">Uncharacterized protein</fullName>
    </submittedName>
</protein>
<evidence type="ECO:0000256" key="1">
    <source>
        <dbReference type="SAM" id="MobiDB-lite"/>
    </source>
</evidence>
<dbReference type="EMBL" id="JAINUG010000440">
    <property type="protein sequence ID" value="KAJ8371623.1"/>
    <property type="molecule type" value="Genomic_DNA"/>
</dbReference>
<comment type="caution">
    <text evidence="2">The sequence shown here is derived from an EMBL/GenBank/DDBJ whole genome shotgun (WGS) entry which is preliminary data.</text>
</comment>
<proteinExistence type="predicted"/>
<reference evidence="2" key="1">
    <citation type="journal article" date="2023" name="Science">
        <title>Genome structures resolve the early diversification of teleost fishes.</title>
        <authorList>
            <person name="Parey E."/>
            <person name="Louis A."/>
            <person name="Montfort J."/>
            <person name="Bouchez O."/>
            <person name="Roques C."/>
            <person name="Iampietro C."/>
            <person name="Lluch J."/>
            <person name="Castinel A."/>
            <person name="Donnadieu C."/>
            <person name="Desvignes T."/>
            <person name="Floi Bucao C."/>
            <person name="Jouanno E."/>
            <person name="Wen M."/>
            <person name="Mejri S."/>
            <person name="Dirks R."/>
            <person name="Jansen H."/>
            <person name="Henkel C."/>
            <person name="Chen W.J."/>
            <person name="Zahm M."/>
            <person name="Cabau C."/>
            <person name="Klopp C."/>
            <person name="Thompson A.W."/>
            <person name="Robinson-Rechavi M."/>
            <person name="Braasch I."/>
            <person name="Lecointre G."/>
            <person name="Bobe J."/>
            <person name="Postlethwait J.H."/>
            <person name="Berthelot C."/>
            <person name="Roest Crollius H."/>
            <person name="Guiguen Y."/>
        </authorList>
    </citation>
    <scope>NUCLEOTIDE SEQUENCE</scope>
    <source>
        <strain evidence="2">NC1722</strain>
    </source>
</reference>
<dbReference type="Proteomes" id="UP001221898">
    <property type="component" value="Unassembled WGS sequence"/>
</dbReference>
<evidence type="ECO:0000313" key="2">
    <source>
        <dbReference type="EMBL" id="KAJ8371623.1"/>
    </source>
</evidence>
<dbReference type="AlphaFoldDB" id="A0AAD7R8A2"/>